<comment type="caution">
    <text evidence="4">The sequence shown here is derived from an EMBL/GenBank/DDBJ whole genome shotgun (WGS) entry which is preliminary data.</text>
</comment>
<dbReference type="InterPro" id="IPR011234">
    <property type="entry name" value="Fumarylacetoacetase-like_C"/>
</dbReference>
<keyword evidence="4" id="KW-0378">Hydrolase</keyword>
<dbReference type="AlphaFoldDB" id="A0A2R6Y4I8"/>
<sequence>MHTIRPGFQPIRKQKVACEARATFLFFMFSRAGCIAVNHGYLYNNIYSKEQREGVLTMRWLTFQRPGLEDHKAMVHWGVTDGETVWALDGASGFSTLLYMIEKGETAQRASRMLAERAMAGELSVPSFALADVTIRAPYIPRNHITCVGKNYADHARELAPGGVMPDLSVPIFFTKAPHTVIGPEETIDPHPGITDALDYEGEIAVIIGKSGRNISRHEAMSYVFGYALLNDVTARDLQKAHQQYFKGKSLDTFAPWGPWITPADDIDDVQALTFQTLVNGEVRQTGYVRDMIFSIPELIESLSRGMTLPAGTIIATGTPSGVGAGMNPPKYLHPGDTIVIESEQLGVLKNTVGGA</sequence>
<dbReference type="InterPro" id="IPR036663">
    <property type="entry name" value="Fumarylacetoacetase_C_sf"/>
</dbReference>
<feature type="domain" description="Fumarylacetoacetase-like C-terminal" evidence="3">
    <location>
        <begin position="145"/>
        <end position="353"/>
    </location>
</feature>
<dbReference type="Gene3D" id="3.90.850.10">
    <property type="entry name" value="Fumarylacetoacetase-like, C-terminal domain"/>
    <property type="match status" value="1"/>
</dbReference>
<dbReference type="FunFam" id="3.90.850.10:FF:000002">
    <property type="entry name" value="2-hydroxyhepta-2,4-diene-1,7-dioate isomerase"/>
    <property type="match status" value="1"/>
</dbReference>
<dbReference type="GO" id="GO:0019752">
    <property type="term" value="P:carboxylic acid metabolic process"/>
    <property type="evidence" value="ECO:0007669"/>
    <property type="project" value="UniProtKB-ARBA"/>
</dbReference>
<name>A0A2R6Y4I8_9BACL</name>
<dbReference type="GO" id="GO:0016853">
    <property type="term" value="F:isomerase activity"/>
    <property type="evidence" value="ECO:0007669"/>
    <property type="project" value="UniProtKB-ARBA"/>
</dbReference>
<proteinExistence type="inferred from homology"/>
<gene>
    <name evidence="4" type="ORF">BSOLF_1144</name>
</gene>
<evidence type="ECO:0000313" key="4">
    <source>
        <dbReference type="EMBL" id="PTQ57600.1"/>
    </source>
</evidence>
<dbReference type="PANTHER" id="PTHR11820:SF7">
    <property type="entry name" value="ACYLPYRUVASE FAHD1, MITOCHONDRIAL"/>
    <property type="match status" value="1"/>
</dbReference>
<dbReference type="PANTHER" id="PTHR11820">
    <property type="entry name" value="ACYLPYRUVASE"/>
    <property type="match status" value="1"/>
</dbReference>
<evidence type="ECO:0000313" key="5">
    <source>
        <dbReference type="Proteomes" id="UP000244338"/>
    </source>
</evidence>
<dbReference type="GO" id="GO:0046872">
    <property type="term" value="F:metal ion binding"/>
    <property type="evidence" value="ECO:0007669"/>
    <property type="project" value="UniProtKB-KW"/>
</dbReference>
<dbReference type="Proteomes" id="UP000244338">
    <property type="component" value="Unassembled WGS sequence"/>
</dbReference>
<comment type="similarity">
    <text evidence="1">Belongs to the FAH family.</text>
</comment>
<dbReference type="GO" id="GO:0018773">
    <property type="term" value="F:acetylpyruvate hydrolase activity"/>
    <property type="evidence" value="ECO:0007669"/>
    <property type="project" value="TreeGrafter"/>
</dbReference>
<evidence type="ECO:0000256" key="1">
    <source>
        <dbReference type="ARBA" id="ARBA00010211"/>
    </source>
</evidence>
<organism evidence="4 5">
    <name type="scientific">Candidatus Carbonibacillus altaicus</name>
    <dbReference type="NCBI Taxonomy" id="2163959"/>
    <lineage>
        <taxon>Bacteria</taxon>
        <taxon>Bacillati</taxon>
        <taxon>Bacillota</taxon>
        <taxon>Bacilli</taxon>
        <taxon>Bacillales</taxon>
        <taxon>Candidatus Carbonibacillus</taxon>
    </lineage>
</organism>
<evidence type="ECO:0000256" key="2">
    <source>
        <dbReference type="ARBA" id="ARBA00022723"/>
    </source>
</evidence>
<dbReference type="SUPFAM" id="SSF56529">
    <property type="entry name" value="FAH"/>
    <property type="match status" value="1"/>
</dbReference>
<evidence type="ECO:0000259" key="3">
    <source>
        <dbReference type="Pfam" id="PF01557"/>
    </source>
</evidence>
<accession>A0A2R6Y4I8</accession>
<keyword evidence="2" id="KW-0479">Metal-binding</keyword>
<reference evidence="5" key="1">
    <citation type="journal article" date="2018" name="Sci. Rep.">
        <title>Lignite coal burning seam in the remote Altai Mountains harbors a hydrogen-driven thermophilic microbial community.</title>
        <authorList>
            <person name="Kadnikov V.V."/>
            <person name="Mardanov A.V."/>
            <person name="Ivasenko D.A."/>
            <person name="Antsiferov D.V."/>
            <person name="Beletsky A.V."/>
            <person name="Karnachuk O.V."/>
            <person name="Ravin N.V."/>
        </authorList>
    </citation>
    <scope>NUCLEOTIDE SEQUENCE [LARGE SCALE GENOMIC DNA]</scope>
</reference>
<protein>
    <submittedName>
        <fullName evidence="4">Fumarylacetoacetate hydrolase family protein</fullName>
    </submittedName>
</protein>
<dbReference type="Pfam" id="PF01557">
    <property type="entry name" value="FAA_hydrolase"/>
    <property type="match status" value="1"/>
</dbReference>
<dbReference type="EMBL" id="PEBX01000004">
    <property type="protein sequence ID" value="PTQ57600.1"/>
    <property type="molecule type" value="Genomic_DNA"/>
</dbReference>